<gene>
    <name evidence="1" type="ORF">PAHAL_1G378500</name>
</gene>
<dbReference type="Proteomes" id="UP000243499">
    <property type="component" value="Chromosome 1"/>
</dbReference>
<proteinExistence type="predicted"/>
<name>A0A2T8KXI5_9POAL</name>
<evidence type="ECO:0000313" key="1">
    <source>
        <dbReference type="EMBL" id="PVH66897.1"/>
    </source>
</evidence>
<protein>
    <submittedName>
        <fullName evidence="1">Uncharacterized protein</fullName>
    </submittedName>
</protein>
<reference evidence="1" key="1">
    <citation type="submission" date="2018-04" db="EMBL/GenBank/DDBJ databases">
        <title>WGS assembly of Panicum hallii.</title>
        <authorList>
            <person name="Lovell J."/>
            <person name="Jenkins J."/>
            <person name="Lowry D."/>
            <person name="Mamidi S."/>
            <person name="Sreedasyam A."/>
            <person name="Weng X."/>
            <person name="Barry K."/>
            <person name="Bonette J."/>
            <person name="Campitelli B."/>
            <person name="Daum C."/>
            <person name="Gordon S."/>
            <person name="Gould B."/>
            <person name="Lipzen A."/>
            <person name="Macqueen A."/>
            <person name="Palacio-Mejia J."/>
            <person name="Plott C."/>
            <person name="Shakirov E."/>
            <person name="Shu S."/>
            <person name="Yoshinaga Y."/>
            <person name="Zane M."/>
            <person name="Rokhsar D."/>
            <person name="Grimwood J."/>
            <person name="Schmutz J."/>
            <person name="Juenger T."/>
        </authorList>
    </citation>
    <scope>NUCLEOTIDE SEQUENCE [LARGE SCALE GENOMIC DNA]</scope>
    <source>
        <strain evidence="1">FIL2</strain>
    </source>
</reference>
<dbReference type="Gramene" id="PVH66897">
    <property type="protein sequence ID" value="PVH66897"/>
    <property type="gene ID" value="PAHAL_1G378500"/>
</dbReference>
<dbReference type="EMBL" id="CM008046">
    <property type="protein sequence ID" value="PVH66897.1"/>
    <property type="molecule type" value="Genomic_DNA"/>
</dbReference>
<dbReference type="AlphaFoldDB" id="A0A2T8KXI5"/>
<organism evidence="1">
    <name type="scientific">Panicum hallii</name>
    <dbReference type="NCBI Taxonomy" id="206008"/>
    <lineage>
        <taxon>Eukaryota</taxon>
        <taxon>Viridiplantae</taxon>
        <taxon>Streptophyta</taxon>
        <taxon>Embryophyta</taxon>
        <taxon>Tracheophyta</taxon>
        <taxon>Spermatophyta</taxon>
        <taxon>Magnoliopsida</taxon>
        <taxon>Liliopsida</taxon>
        <taxon>Poales</taxon>
        <taxon>Poaceae</taxon>
        <taxon>PACMAD clade</taxon>
        <taxon>Panicoideae</taxon>
        <taxon>Panicodae</taxon>
        <taxon>Paniceae</taxon>
        <taxon>Panicinae</taxon>
        <taxon>Panicum</taxon>
        <taxon>Panicum sect. Panicum</taxon>
    </lineage>
</organism>
<accession>A0A2T8KXI5</accession>
<sequence length="79" mass="8642">MQGSRNSLARPWENNAAACRHVIPAWNLCLRCAAAGTEHITSAGKQHRCPVAFTAVQQDGNRGTEGDCWKRPTGVRKLL</sequence>